<reference evidence="2" key="1">
    <citation type="journal article" date="2019" name="Int. J. Syst. Evol. Microbiol.">
        <title>The Global Catalogue of Microorganisms (GCM) 10K type strain sequencing project: providing services to taxonomists for standard genome sequencing and annotation.</title>
        <authorList>
            <consortium name="The Broad Institute Genomics Platform"/>
            <consortium name="The Broad Institute Genome Sequencing Center for Infectious Disease"/>
            <person name="Wu L."/>
            <person name="Ma J."/>
        </authorList>
    </citation>
    <scope>NUCLEOTIDE SEQUENCE [LARGE SCALE GENOMIC DNA]</scope>
    <source>
        <strain evidence="2">CGMCC 1.12477</strain>
    </source>
</reference>
<gene>
    <name evidence="1" type="ORF">ACFTOW_08695</name>
</gene>
<accession>A0ABW4EGN4</accession>
<dbReference type="RefSeq" id="WP_379914677.1">
    <property type="nucleotide sequence ID" value="NZ_JBHUDD010000052.1"/>
</dbReference>
<dbReference type="InterPro" id="IPR010344">
    <property type="entry name" value="YbjH"/>
</dbReference>
<comment type="caution">
    <text evidence="1">The sequence shown here is derived from an EMBL/GenBank/DDBJ whole genome shotgun (WGS) entry which is preliminary data.</text>
</comment>
<dbReference type="EMBL" id="JBHUDD010000052">
    <property type="protein sequence ID" value="MFD1509477.1"/>
    <property type="molecule type" value="Genomic_DNA"/>
</dbReference>
<evidence type="ECO:0000313" key="2">
    <source>
        <dbReference type="Proteomes" id="UP001597186"/>
    </source>
</evidence>
<proteinExistence type="predicted"/>
<name>A0ABW4EGN4_9RHOB</name>
<protein>
    <submittedName>
        <fullName evidence="1">YjbH domain-containing protein</fullName>
    </submittedName>
</protein>
<dbReference type="Pfam" id="PF06082">
    <property type="entry name" value="YjbH"/>
    <property type="match status" value="1"/>
</dbReference>
<organism evidence="1 2">
    <name type="scientific">Lacimonas salitolerans</name>
    <dbReference type="NCBI Taxonomy" id="1323750"/>
    <lineage>
        <taxon>Bacteria</taxon>
        <taxon>Pseudomonadati</taxon>
        <taxon>Pseudomonadota</taxon>
        <taxon>Alphaproteobacteria</taxon>
        <taxon>Rhodobacterales</taxon>
        <taxon>Paracoccaceae</taxon>
        <taxon>Lacimonas</taxon>
    </lineage>
</organism>
<keyword evidence="2" id="KW-1185">Reference proteome</keyword>
<sequence length="725" mass="79453">MAFPFDPLLRQPDRTLWFGGATVLGLLAASGAWAQDDGGLRPTYGLFGTPSLIDMPTAESAPDAELAATVSHFAGTTRTTLSFQITPRLSGSFRYTAIDGLLVPSYNVDSNYNPLVPLPAGVNPDTYYDRSFDLRYRVLDEGRYRPAVAIGLQDFIGTGLYSGEYVVATKSLTPRLKVTAGLGWGRLGSYGAIGTLGNRPQNVIGEGGVPTFDRWFRGDVAPFGGIAWAATDRLTLKAEYSSDAYTEEVRSGVLSRDSSWNFGVDYMISRNLQLSVYSLYGDEVGASLTLLNNLRQSSVPGGAETAPVPVRPRAAADIRDLGWTTDAEAQPDIRNRLKAGLESAGLTYEGLVLEANSATLRLVNTRYNAEPQALGRAARVMSRVLPGSIETFRIVPMVNGMATSAVTFRRSDLEQLENAPADALLARTDIRDGYRLAPPSESGVYPQFVWSLGPYYQLSLFDPDKPFRADVGARLQATYKLSPNIELSGSLTKKLAGNLDTVTRQIPSALPRVRTDYAEYSRQGDPALEHLTVSGFGRPGPDLYSRLSVGYLEEMYAGVSGELLWKPVDSRLALGAEVNWVKQRDFDQRFGLRDYEIVTGHVSAYYDFGNGFHGQLDAGRYLAGDLGATVALDREFANGWSVGAYATFTDVDFDDFGEGSFDKGIRFTVPLQTLLGQPTRRSTTVALQSLTRDGGARLKVRDRLYPRVRDYHQPDLAREWGRVWR</sequence>
<dbReference type="Proteomes" id="UP001597186">
    <property type="component" value="Unassembled WGS sequence"/>
</dbReference>
<evidence type="ECO:0000313" key="1">
    <source>
        <dbReference type="EMBL" id="MFD1509477.1"/>
    </source>
</evidence>